<gene>
    <name evidence="3" type="ORF">Mkiyose1413_42250</name>
    <name evidence="2" type="ORF">SRL2020028_30610</name>
</gene>
<dbReference type="EMBL" id="BRXE01000034">
    <property type="protein sequence ID" value="GLB83805.1"/>
    <property type="molecule type" value="Genomic_DNA"/>
</dbReference>
<accession>A0A9P3V123</accession>
<dbReference type="Proteomes" id="UP001165663">
    <property type="component" value="Unassembled WGS sequence"/>
</dbReference>
<proteinExistence type="predicted"/>
<evidence type="ECO:0000313" key="4">
    <source>
        <dbReference type="Proteomes" id="UP001064782"/>
    </source>
</evidence>
<organism evidence="3 4">
    <name type="scientific">Mycobacterium kiyosense</name>
    <dbReference type="NCBI Taxonomy" id="2871094"/>
    <lineage>
        <taxon>Bacteria</taxon>
        <taxon>Bacillati</taxon>
        <taxon>Actinomycetota</taxon>
        <taxon>Actinomycetes</taxon>
        <taxon>Mycobacteriales</taxon>
        <taxon>Mycobacteriaceae</taxon>
        <taxon>Mycobacterium</taxon>
    </lineage>
</organism>
<dbReference type="Pfam" id="PF12385">
    <property type="entry name" value="Peptidase_C70"/>
    <property type="match status" value="1"/>
</dbReference>
<comment type="caution">
    <text evidence="3">The sequence shown here is derived from an EMBL/GenBank/DDBJ whole genome shotgun (WGS) entry which is preliminary data.</text>
</comment>
<feature type="region of interest" description="Disordered" evidence="1">
    <location>
        <begin position="82"/>
        <end position="123"/>
    </location>
</feature>
<evidence type="ECO:0000313" key="2">
    <source>
        <dbReference type="EMBL" id="GLB83805.1"/>
    </source>
</evidence>
<feature type="compositionally biased region" description="Basic and acidic residues" evidence="1">
    <location>
        <begin position="98"/>
        <end position="107"/>
    </location>
</feature>
<dbReference type="Proteomes" id="UP001064782">
    <property type="component" value="Unassembled WGS sequence"/>
</dbReference>
<feature type="compositionally biased region" description="Polar residues" evidence="1">
    <location>
        <begin position="83"/>
        <end position="97"/>
    </location>
</feature>
<dbReference type="EMBL" id="BRZI01000041">
    <property type="protein sequence ID" value="GLD32342.1"/>
    <property type="molecule type" value="Genomic_DNA"/>
</dbReference>
<reference evidence="3" key="1">
    <citation type="submission" date="2022-08" db="EMBL/GenBank/DDBJ databases">
        <title>Mycobacterium kiyosense sp. nov., scotochromogenic slow-glowing species isolated from respiratory specimens.</title>
        <authorList>
            <person name="Fukano H."/>
            <person name="Kazumi Y."/>
            <person name="Sakagami N."/>
            <person name="Ato M."/>
            <person name="Mitarai S."/>
            <person name="Hoshino Y."/>
        </authorList>
    </citation>
    <scope>NUCLEOTIDE SEQUENCE</scope>
    <source>
        <strain evidence="3">1413</strain>
        <strain evidence="2">SRL2020-028</strain>
    </source>
</reference>
<evidence type="ECO:0000313" key="3">
    <source>
        <dbReference type="EMBL" id="GLD32342.1"/>
    </source>
</evidence>
<feature type="region of interest" description="Disordered" evidence="1">
    <location>
        <begin position="1"/>
        <end position="24"/>
    </location>
</feature>
<keyword evidence="4" id="KW-1185">Reference proteome</keyword>
<feature type="compositionally biased region" description="Polar residues" evidence="1">
    <location>
        <begin position="110"/>
        <end position="123"/>
    </location>
</feature>
<evidence type="ECO:0000256" key="1">
    <source>
        <dbReference type="SAM" id="MobiDB-lite"/>
    </source>
</evidence>
<dbReference type="InterPro" id="IPR022118">
    <property type="entry name" value="Peptidase_C70_AvrRpt2"/>
</dbReference>
<sequence>MHGLKTTVPRSSAEPGIYQSSSRSLRTRVPSRAISWGYQALAGSVRAGYVAPIYFGSEGYPQHIMVVTGVQGDSLRIYDPSSGRMTTVPQQQFSNRIFSRDEARPPESRPNGSSTRTPQSAIR</sequence>
<protein>
    <submittedName>
        <fullName evidence="3">Uncharacterized protein</fullName>
    </submittedName>
</protein>
<dbReference type="AlphaFoldDB" id="A0A9P3V123"/>
<name>A0A9P3V123_9MYCO</name>